<comment type="caution">
    <text evidence="2">The sequence shown here is derived from an EMBL/GenBank/DDBJ whole genome shotgun (WGS) entry which is preliminary data.</text>
</comment>
<proteinExistence type="predicted"/>
<organism evidence="2 3">
    <name type="scientific">Parasponia andersonii</name>
    <name type="common">Sponia andersonii</name>
    <dbReference type="NCBI Taxonomy" id="3476"/>
    <lineage>
        <taxon>Eukaryota</taxon>
        <taxon>Viridiplantae</taxon>
        <taxon>Streptophyta</taxon>
        <taxon>Embryophyta</taxon>
        <taxon>Tracheophyta</taxon>
        <taxon>Spermatophyta</taxon>
        <taxon>Magnoliopsida</taxon>
        <taxon>eudicotyledons</taxon>
        <taxon>Gunneridae</taxon>
        <taxon>Pentapetalae</taxon>
        <taxon>rosids</taxon>
        <taxon>fabids</taxon>
        <taxon>Rosales</taxon>
        <taxon>Cannabaceae</taxon>
        <taxon>Parasponia</taxon>
    </lineage>
</organism>
<evidence type="ECO:0000313" key="2">
    <source>
        <dbReference type="EMBL" id="PON49830.1"/>
    </source>
</evidence>
<keyword evidence="3" id="KW-1185">Reference proteome</keyword>
<evidence type="ECO:0000313" key="3">
    <source>
        <dbReference type="Proteomes" id="UP000237105"/>
    </source>
</evidence>
<feature type="coiled-coil region" evidence="1">
    <location>
        <begin position="14"/>
        <end position="41"/>
    </location>
</feature>
<dbReference type="Proteomes" id="UP000237105">
    <property type="component" value="Unassembled WGS sequence"/>
</dbReference>
<evidence type="ECO:0000256" key="1">
    <source>
        <dbReference type="SAM" id="Coils"/>
    </source>
</evidence>
<keyword evidence="1" id="KW-0175">Coiled coil</keyword>
<gene>
    <name evidence="2" type="ORF">PanWU01x14_227290</name>
</gene>
<accession>A0A2P5BM47</accession>
<reference evidence="3" key="1">
    <citation type="submission" date="2016-06" db="EMBL/GenBank/DDBJ databases">
        <title>Parallel loss of symbiosis genes in relatives of nitrogen-fixing non-legume Parasponia.</title>
        <authorList>
            <person name="Van Velzen R."/>
            <person name="Holmer R."/>
            <person name="Bu F."/>
            <person name="Rutten L."/>
            <person name="Van Zeijl A."/>
            <person name="Liu W."/>
            <person name="Santuari L."/>
            <person name="Cao Q."/>
            <person name="Sharma T."/>
            <person name="Shen D."/>
            <person name="Roswanjaya Y."/>
            <person name="Wardhani T."/>
            <person name="Kalhor M.S."/>
            <person name="Jansen J."/>
            <person name="Van den Hoogen J."/>
            <person name="Gungor B."/>
            <person name="Hartog M."/>
            <person name="Hontelez J."/>
            <person name="Verver J."/>
            <person name="Yang W.-C."/>
            <person name="Schijlen E."/>
            <person name="Repin R."/>
            <person name="Schilthuizen M."/>
            <person name="Schranz E."/>
            <person name="Heidstra R."/>
            <person name="Miyata K."/>
            <person name="Fedorova E."/>
            <person name="Kohlen W."/>
            <person name="Bisseling T."/>
            <person name="Smit S."/>
            <person name="Geurts R."/>
        </authorList>
    </citation>
    <scope>NUCLEOTIDE SEQUENCE [LARGE SCALE GENOMIC DNA]</scope>
    <source>
        <strain evidence="3">cv. WU1-14</strain>
    </source>
</reference>
<name>A0A2P5BM47_PARAD</name>
<dbReference type="EMBL" id="JXTB01000253">
    <property type="protein sequence ID" value="PON49830.1"/>
    <property type="molecule type" value="Genomic_DNA"/>
</dbReference>
<sequence>MADYNEAHELLAQIAATNAQMNKNQKKTERLEAENAKLLVRVK</sequence>
<dbReference type="AlphaFoldDB" id="A0A2P5BM47"/>
<protein>
    <submittedName>
        <fullName evidence="2">Uncharacterized protein</fullName>
    </submittedName>
</protein>